<sequence>MLLRLVTSSLCIAWESGSSSSNGVSVVRLSAGAHTPIAILVQKQARLDEAIEFVRHTIGKGLNDGDDHDRTSTFSGTES</sequence>
<accession>A0AAX6FCU7</accession>
<keyword evidence="2" id="KW-0808">Transferase</keyword>
<evidence type="ECO:0000313" key="3">
    <source>
        <dbReference type="Proteomes" id="UP001140949"/>
    </source>
</evidence>
<keyword evidence="2" id="KW-0418">Kinase</keyword>
<dbReference type="AlphaFoldDB" id="A0AAX6FCU7"/>
<reference evidence="2" key="1">
    <citation type="journal article" date="2023" name="GigaByte">
        <title>Genome assembly of the bearded iris, Iris pallida Lam.</title>
        <authorList>
            <person name="Bruccoleri R.E."/>
            <person name="Oakeley E.J."/>
            <person name="Faust A.M.E."/>
            <person name="Altorfer M."/>
            <person name="Dessus-Babus S."/>
            <person name="Burckhardt D."/>
            <person name="Oertli M."/>
            <person name="Naumann U."/>
            <person name="Petersen F."/>
            <person name="Wong J."/>
        </authorList>
    </citation>
    <scope>NUCLEOTIDE SEQUENCE</scope>
    <source>
        <strain evidence="2">GSM-AAB239-AS_SAM_17_03QT</strain>
    </source>
</reference>
<protein>
    <submittedName>
        <fullName evidence="2">Receptor-like cytosolic serine/threonine-protein kinase RBK1 isoform X1</fullName>
    </submittedName>
</protein>
<proteinExistence type="predicted"/>
<dbReference type="Proteomes" id="UP001140949">
    <property type="component" value="Unassembled WGS sequence"/>
</dbReference>
<organism evidence="2 3">
    <name type="scientific">Iris pallida</name>
    <name type="common">Sweet iris</name>
    <dbReference type="NCBI Taxonomy" id="29817"/>
    <lineage>
        <taxon>Eukaryota</taxon>
        <taxon>Viridiplantae</taxon>
        <taxon>Streptophyta</taxon>
        <taxon>Embryophyta</taxon>
        <taxon>Tracheophyta</taxon>
        <taxon>Spermatophyta</taxon>
        <taxon>Magnoliopsida</taxon>
        <taxon>Liliopsida</taxon>
        <taxon>Asparagales</taxon>
        <taxon>Iridaceae</taxon>
        <taxon>Iridoideae</taxon>
        <taxon>Irideae</taxon>
        <taxon>Iris</taxon>
    </lineage>
</organism>
<evidence type="ECO:0000256" key="1">
    <source>
        <dbReference type="SAM" id="MobiDB-lite"/>
    </source>
</evidence>
<name>A0AAX6FCU7_IRIPA</name>
<keyword evidence="3" id="KW-1185">Reference proteome</keyword>
<feature type="region of interest" description="Disordered" evidence="1">
    <location>
        <begin position="59"/>
        <end position="79"/>
    </location>
</feature>
<keyword evidence="2" id="KW-0675">Receptor</keyword>
<dbReference type="EMBL" id="JANAVB010029819">
    <property type="protein sequence ID" value="KAJ6814023.1"/>
    <property type="molecule type" value="Genomic_DNA"/>
</dbReference>
<dbReference type="GO" id="GO:0016301">
    <property type="term" value="F:kinase activity"/>
    <property type="evidence" value="ECO:0007669"/>
    <property type="project" value="UniProtKB-KW"/>
</dbReference>
<gene>
    <name evidence="2" type="ORF">M6B38_139020</name>
</gene>
<evidence type="ECO:0000313" key="2">
    <source>
        <dbReference type="EMBL" id="KAJ6814023.1"/>
    </source>
</evidence>
<reference evidence="2" key="2">
    <citation type="submission" date="2023-04" db="EMBL/GenBank/DDBJ databases">
        <authorList>
            <person name="Bruccoleri R.E."/>
            <person name="Oakeley E.J."/>
            <person name="Faust A.-M."/>
            <person name="Dessus-Babus S."/>
            <person name="Altorfer M."/>
            <person name="Burckhardt D."/>
            <person name="Oertli M."/>
            <person name="Naumann U."/>
            <person name="Petersen F."/>
            <person name="Wong J."/>
        </authorList>
    </citation>
    <scope>NUCLEOTIDE SEQUENCE</scope>
    <source>
        <strain evidence="2">GSM-AAB239-AS_SAM_17_03QT</strain>
        <tissue evidence="2">Leaf</tissue>
    </source>
</reference>
<comment type="caution">
    <text evidence="2">The sequence shown here is derived from an EMBL/GenBank/DDBJ whole genome shotgun (WGS) entry which is preliminary data.</text>
</comment>